<dbReference type="STRING" id="1727163.AO498_15885"/>
<dbReference type="InterPro" id="IPR036259">
    <property type="entry name" value="MFS_trans_sf"/>
</dbReference>
<feature type="transmembrane region" description="Helical" evidence="7">
    <location>
        <begin position="283"/>
        <end position="302"/>
    </location>
</feature>
<evidence type="ECO:0000256" key="5">
    <source>
        <dbReference type="ARBA" id="ARBA00022989"/>
    </source>
</evidence>
<reference evidence="9 10" key="2">
    <citation type="journal article" date="2016" name="Genome Announc.">
        <title>Complete Genome Sequence of Algoriphagus sp. Strain M8-2, Isolated from a Brackish Lake.</title>
        <authorList>
            <person name="Muraguchi Y."/>
            <person name="Kushimoto K."/>
            <person name="Ohtsubo Y."/>
            <person name="Suzuki T."/>
            <person name="Dohra H."/>
            <person name="Kimbara K."/>
            <person name="Shintani M."/>
        </authorList>
    </citation>
    <scope>NUCLEOTIDE SEQUENCE [LARGE SCALE GENOMIC DNA]</scope>
    <source>
        <strain evidence="9 10">M8-2</strain>
    </source>
</reference>
<feature type="transmembrane region" description="Helical" evidence="7">
    <location>
        <begin position="102"/>
        <end position="126"/>
    </location>
</feature>
<dbReference type="Gene3D" id="1.20.1250.20">
    <property type="entry name" value="MFS general substrate transporter like domains"/>
    <property type="match status" value="2"/>
</dbReference>
<proteinExistence type="inferred from homology"/>
<feature type="transmembrane region" description="Helical" evidence="7">
    <location>
        <begin position="365"/>
        <end position="385"/>
    </location>
</feature>
<dbReference type="GO" id="GO:0012505">
    <property type="term" value="C:endomembrane system"/>
    <property type="evidence" value="ECO:0007669"/>
    <property type="project" value="UniProtKB-SubCell"/>
</dbReference>
<keyword evidence="5 7" id="KW-1133">Transmembrane helix</keyword>
<evidence type="ECO:0000313" key="9">
    <source>
        <dbReference type="EMBL" id="AMQ57935.1"/>
    </source>
</evidence>
<feature type="transmembrane region" description="Helical" evidence="7">
    <location>
        <begin position="308"/>
        <end position="327"/>
    </location>
</feature>
<name>A0A142ES30_9BACT</name>
<dbReference type="OrthoDB" id="9795150at2"/>
<dbReference type="KEGG" id="alm:AO498_15885"/>
<evidence type="ECO:0000313" key="10">
    <source>
        <dbReference type="Proteomes" id="UP000073816"/>
    </source>
</evidence>
<keyword evidence="10" id="KW-1185">Reference proteome</keyword>
<dbReference type="RefSeq" id="WP_067549810.1">
    <property type="nucleotide sequence ID" value="NZ_CP012836.1"/>
</dbReference>
<dbReference type="Pfam" id="PF07690">
    <property type="entry name" value="MFS_1"/>
    <property type="match status" value="1"/>
</dbReference>
<feature type="transmembrane region" description="Helical" evidence="7">
    <location>
        <begin position="339"/>
        <end position="359"/>
    </location>
</feature>
<evidence type="ECO:0000256" key="6">
    <source>
        <dbReference type="ARBA" id="ARBA00023136"/>
    </source>
</evidence>
<comment type="subcellular location">
    <subcellularLocation>
        <location evidence="1">Endomembrane system</location>
        <topology evidence="1">Multi-pass membrane protein</topology>
    </subcellularLocation>
</comment>
<dbReference type="InterPro" id="IPR020846">
    <property type="entry name" value="MFS_dom"/>
</dbReference>
<dbReference type="AlphaFoldDB" id="A0A142ES30"/>
<keyword evidence="4 7" id="KW-0812">Transmembrane</keyword>
<feature type="transmembrane region" description="Helical" evidence="7">
    <location>
        <begin position="138"/>
        <end position="159"/>
    </location>
</feature>
<evidence type="ECO:0000256" key="4">
    <source>
        <dbReference type="ARBA" id="ARBA00022692"/>
    </source>
</evidence>
<feature type="transmembrane region" description="Helical" evidence="7">
    <location>
        <begin position="171"/>
        <end position="189"/>
    </location>
</feature>
<dbReference type="GO" id="GO:0022857">
    <property type="term" value="F:transmembrane transporter activity"/>
    <property type="evidence" value="ECO:0007669"/>
    <property type="project" value="InterPro"/>
</dbReference>
<feature type="transmembrane region" description="Helical" evidence="7">
    <location>
        <begin position="220"/>
        <end position="244"/>
    </location>
</feature>
<feature type="transmembrane region" description="Helical" evidence="7">
    <location>
        <begin position="50"/>
        <end position="69"/>
    </location>
</feature>
<dbReference type="EMBL" id="CP012836">
    <property type="protein sequence ID" value="AMQ57935.1"/>
    <property type="molecule type" value="Genomic_DNA"/>
</dbReference>
<sequence>MANPTSTGTFKKTALLIVIYLAFISLGLPDSLLGSAWPAMFEGLQVPVDFAGIISMIVAGGTVISSLFSGKIIARFGVASVTLFSVLMTALALMGFSLSGQFSYLCLLAIPLGLGAGSVDSALNNYVALHYEARHMNWLHSFWGVGAAIGPMIMAAHLAGGDSWSNGYETVAWIQLGLVGILAISLPFWTKDNLEDETHNPESSPGFFHLLQTLPGLKQALLVFFCYCTIEATFGLWGASFLVFEKGFEADQAARLTSLYFMGITIGRFLSGFLTAHFTNKQLVYLGQGVIGIGLALLLLPFSESTLVGFLLVGLGCAPIFPSLLHETPVNFGEKHSQSIMGIQMASAYVGITLMPFLFGKIAFFTGYGFLLGFLGIFLLLIFLLTHSMNKTIRLEKTL</sequence>
<evidence type="ECO:0000259" key="8">
    <source>
        <dbReference type="PROSITE" id="PS50850"/>
    </source>
</evidence>
<dbReference type="InterPro" id="IPR011701">
    <property type="entry name" value="MFS"/>
</dbReference>
<dbReference type="SUPFAM" id="SSF103473">
    <property type="entry name" value="MFS general substrate transporter"/>
    <property type="match status" value="1"/>
</dbReference>
<dbReference type="GO" id="GO:0016020">
    <property type="term" value="C:membrane"/>
    <property type="evidence" value="ECO:0007669"/>
    <property type="project" value="TreeGrafter"/>
</dbReference>
<dbReference type="PROSITE" id="PS50850">
    <property type="entry name" value="MFS"/>
    <property type="match status" value="1"/>
</dbReference>
<protein>
    <submittedName>
        <fullName evidence="9">MFS transporter</fullName>
    </submittedName>
</protein>
<dbReference type="InterPro" id="IPR051788">
    <property type="entry name" value="MFS_Transporter"/>
</dbReference>
<keyword evidence="3" id="KW-0813">Transport</keyword>
<comment type="similarity">
    <text evidence="2">Belongs to the major facilitator superfamily.</text>
</comment>
<dbReference type="PANTHER" id="PTHR23514">
    <property type="entry name" value="BYPASS OF STOP CODON PROTEIN 6"/>
    <property type="match status" value="1"/>
</dbReference>
<evidence type="ECO:0000256" key="1">
    <source>
        <dbReference type="ARBA" id="ARBA00004127"/>
    </source>
</evidence>
<feature type="transmembrane region" description="Helical" evidence="7">
    <location>
        <begin position="256"/>
        <end position="276"/>
    </location>
</feature>
<dbReference type="PATRIC" id="fig|1727163.4.peg.3335"/>
<evidence type="ECO:0000256" key="2">
    <source>
        <dbReference type="ARBA" id="ARBA00008335"/>
    </source>
</evidence>
<evidence type="ECO:0000256" key="7">
    <source>
        <dbReference type="SAM" id="Phobius"/>
    </source>
</evidence>
<accession>A0A142ES30</accession>
<reference evidence="10" key="1">
    <citation type="submission" date="2015-09" db="EMBL/GenBank/DDBJ databases">
        <title>Complete sequence of Algoriphagus sp. M8-2.</title>
        <authorList>
            <person name="Shintani M."/>
        </authorList>
    </citation>
    <scope>NUCLEOTIDE SEQUENCE [LARGE SCALE GENOMIC DNA]</scope>
    <source>
        <strain evidence="10">M8-2</strain>
    </source>
</reference>
<gene>
    <name evidence="9" type="ORF">AO498_15885</name>
</gene>
<evidence type="ECO:0000256" key="3">
    <source>
        <dbReference type="ARBA" id="ARBA00022448"/>
    </source>
</evidence>
<dbReference type="PANTHER" id="PTHR23514:SF3">
    <property type="entry name" value="BYPASS OF STOP CODON PROTEIN 6"/>
    <property type="match status" value="1"/>
</dbReference>
<feature type="domain" description="Major facilitator superfamily (MFS) profile" evidence="8">
    <location>
        <begin position="15"/>
        <end position="394"/>
    </location>
</feature>
<feature type="transmembrane region" description="Helical" evidence="7">
    <location>
        <begin position="76"/>
        <end position="96"/>
    </location>
</feature>
<dbReference type="Proteomes" id="UP000073816">
    <property type="component" value="Chromosome"/>
</dbReference>
<keyword evidence="6 7" id="KW-0472">Membrane</keyword>
<organism evidence="9 10">
    <name type="scientific">Algoriphagus sanaruensis</name>
    <dbReference type="NCBI Taxonomy" id="1727163"/>
    <lineage>
        <taxon>Bacteria</taxon>
        <taxon>Pseudomonadati</taxon>
        <taxon>Bacteroidota</taxon>
        <taxon>Cytophagia</taxon>
        <taxon>Cytophagales</taxon>
        <taxon>Cyclobacteriaceae</taxon>
        <taxon>Algoriphagus</taxon>
    </lineage>
</organism>